<dbReference type="Pfam" id="PF04138">
    <property type="entry name" value="GtrA_DPMS_TM"/>
    <property type="match status" value="1"/>
</dbReference>
<dbReference type="Proteomes" id="UP001139207">
    <property type="component" value="Unassembled WGS sequence"/>
</dbReference>
<feature type="transmembrane region" description="Helical" evidence="5">
    <location>
        <begin position="35"/>
        <end position="56"/>
    </location>
</feature>
<dbReference type="RefSeq" id="WP_244804518.1">
    <property type="nucleotide sequence ID" value="NZ_JALIEA010000013.1"/>
</dbReference>
<sequence length="107" mass="11793">MVPDLAAVLSAVAYYLNSVLTFSGERSLPEKSRAAASYVVCFTAAVLVDWAIGHAFPTLPDVTFWSWFVSQGVATTLNFLLQNFWVFRGPRPAPDSHVPVSRPVRHV</sequence>
<feature type="transmembrane region" description="Helical" evidence="5">
    <location>
        <begin position="6"/>
        <end position="23"/>
    </location>
</feature>
<proteinExistence type="predicted"/>
<keyword evidence="4 5" id="KW-0472">Membrane</keyword>
<feature type="domain" description="GtrA/DPMS transmembrane" evidence="6">
    <location>
        <begin position="11"/>
        <end position="87"/>
    </location>
</feature>
<feature type="transmembrane region" description="Helical" evidence="5">
    <location>
        <begin position="62"/>
        <end position="81"/>
    </location>
</feature>
<evidence type="ECO:0000259" key="6">
    <source>
        <dbReference type="Pfam" id="PF04138"/>
    </source>
</evidence>
<evidence type="ECO:0000256" key="4">
    <source>
        <dbReference type="ARBA" id="ARBA00023136"/>
    </source>
</evidence>
<keyword evidence="2 5" id="KW-0812">Transmembrane</keyword>
<gene>
    <name evidence="7" type="ORF">MUN33_08625</name>
</gene>
<dbReference type="InterPro" id="IPR007267">
    <property type="entry name" value="GtrA_DPMS_TM"/>
</dbReference>
<evidence type="ECO:0000313" key="8">
    <source>
        <dbReference type="Proteomes" id="UP001139207"/>
    </source>
</evidence>
<accession>A0A9X2B2I6</accession>
<evidence type="ECO:0000256" key="1">
    <source>
        <dbReference type="ARBA" id="ARBA00004141"/>
    </source>
</evidence>
<reference evidence="7" key="1">
    <citation type="submission" date="2022-04" db="EMBL/GenBank/DDBJ databases">
        <title>Corynebacterium kalidii LD5P10.</title>
        <authorList>
            <person name="Sun J.Q."/>
        </authorList>
    </citation>
    <scope>NUCLEOTIDE SEQUENCE</scope>
    <source>
        <strain evidence="7">LD5P10</strain>
    </source>
</reference>
<comment type="caution">
    <text evidence="7">The sequence shown here is derived from an EMBL/GenBank/DDBJ whole genome shotgun (WGS) entry which is preliminary data.</text>
</comment>
<name>A0A9X2B2I6_9CORY</name>
<protein>
    <submittedName>
        <fullName evidence="7">GtrA family protein</fullName>
    </submittedName>
</protein>
<dbReference type="EMBL" id="JALIEA010000013">
    <property type="protein sequence ID" value="MCJ7858780.1"/>
    <property type="molecule type" value="Genomic_DNA"/>
</dbReference>
<dbReference type="GO" id="GO:0000271">
    <property type="term" value="P:polysaccharide biosynthetic process"/>
    <property type="evidence" value="ECO:0007669"/>
    <property type="project" value="InterPro"/>
</dbReference>
<keyword evidence="3 5" id="KW-1133">Transmembrane helix</keyword>
<dbReference type="AlphaFoldDB" id="A0A9X2B2I6"/>
<comment type="subcellular location">
    <subcellularLocation>
        <location evidence="1">Membrane</location>
        <topology evidence="1">Multi-pass membrane protein</topology>
    </subcellularLocation>
</comment>
<organism evidence="7 8">
    <name type="scientific">Corynebacterium kalidii</name>
    <dbReference type="NCBI Taxonomy" id="2931982"/>
    <lineage>
        <taxon>Bacteria</taxon>
        <taxon>Bacillati</taxon>
        <taxon>Actinomycetota</taxon>
        <taxon>Actinomycetes</taxon>
        <taxon>Mycobacteriales</taxon>
        <taxon>Corynebacteriaceae</taxon>
        <taxon>Corynebacterium</taxon>
    </lineage>
</organism>
<dbReference type="GO" id="GO:0016020">
    <property type="term" value="C:membrane"/>
    <property type="evidence" value="ECO:0007669"/>
    <property type="project" value="UniProtKB-SubCell"/>
</dbReference>
<evidence type="ECO:0000313" key="7">
    <source>
        <dbReference type="EMBL" id="MCJ7858780.1"/>
    </source>
</evidence>
<evidence type="ECO:0000256" key="2">
    <source>
        <dbReference type="ARBA" id="ARBA00022692"/>
    </source>
</evidence>
<keyword evidence="8" id="KW-1185">Reference proteome</keyword>
<evidence type="ECO:0000256" key="5">
    <source>
        <dbReference type="SAM" id="Phobius"/>
    </source>
</evidence>
<evidence type="ECO:0000256" key="3">
    <source>
        <dbReference type="ARBA" id="ARBA00022989"/>
    </source>
</evidence>